<dbReference type="PANTHER" id="PTHR20974">
    <property type="entry name" value="UPF0585 PROTEIN CG18661"/>
    <property type="match status" value="1"/>
</dbReference>
<reference evidence="1 2" key="1">
    <citation type="submission" date="2015-05" db="EMBL/GenBank/DDBJ databases">
        <title>Complete genome sequence of a sulfur-oxidizing gammaproteobacterium strain HA5.</title>
        <authorList>
            <person name="Miura A."/>
            <person name="Kojima H."/>
            <person name="Fukui M."/>
        </authorList>
    </citation>
    <scope>NUCLEOTIDE SEQUENCE [LARGE SCALE GENOMIC DNA]</scope>
    <source>
        <strain evidence="1 2">HA5</strain>
    </source>
</reference>
<dbReference type="CDD" id="cd02440">
    <property type="entry name" value="AdoMet_MTases"/>
    <property type="match status" value="1"/>
</dbReference>
<sequence>MKQFSPSCERNQEPILAVLREIFTAPGLVLEIGSGSGQHAVHFARALPHLAWQPTDIAENLPSIAAWRAEAGLPNLREPLALDLFADDWPVKQTRAVVCINTIHIVSWQGVERLFAGAGRVLAPGGILYVYGPYRYADRPLEPSNEDFDRWLKARDPVSGVRLFEDVNRLAGQNGLLLAGDRAMPANNRSIWWQKG</sequence>
<organism evidence="1 2">
    <name type="scientific">Sulfuricaulis limicola</name>
    <dbReference type="NCBI Taxonomy" id="1620215"/>
    <lineage>
        <taxon>Bacteria</taxon>
        <taxon>Pseudomonadati</taxon>
        <taxon>Pseudomonadota</taxon>
        <taxon>Gammaproteobacteria</taxon>
        <taxon>Acidiferrobacterales</taxon>
        <taxon>Acidiferrobacteraceae</taxon>
        <taxon>Sulfuricaulis</taxon>
    </lineage>
</organism>
<dbReference type="GO" id="GO:0008168">
    <property type="term" value="F:methyltransferase activity"/>
    <property type="evidence" value="ECO:0007669"/>
    <property type="project" value="UniProtKB-KW"/>
</dbReference>
<dbReference type="InParanoid" id="A0A1B4XHL6"/>
<evidence type="ECO:0000313" key="1">
    <source>
        <dbReference type="EMBL" id="BAV34294.1"/>
    </source>
</evidence>
<accession>A0A1B4XHL6</accession>
<keyword evidence="1" id="KW-0808">Transferase</keyword>
<dbReference type="PANTHER" id="PTHR20974:SF0">
    <property type="entry name" value="UPF0585 PROTEIN CG18661"/>
    <property type="match status" value="1"/>
</dbReference>
<dbReference type="SUPFAM" id="SSF53335">
    <property type="entry name" value="S-adenosyl-L-methionine-dependent methyltransferases"/>
    <property type="match status" value="1"/>
</dbReference>
<dbReference type="KEGG" id="slim:SCL_2003"/>
<keyword evidence="1" id="KW-0489">Methyltransferase</keyword>
<dbReference type="InterPro" id="IPR029063">
    <property type="entry name" value="SAM-dependent_MTases_sf"/>
</dbReference>
<keyword evidence="2" id="KW-1185">Reference proteome</keyword>
<proteinExistence type="predicted"/>
<dbReference type="RefSeq" id="WP_096361055.1">
    <property type="nucleotide sequence ID" value="NZ_AP014879.1"/>
</dbReference>
<name>A0A1B4XHL6_9GAMM</name>
<protein>
    <submittedName>
        <fullName evidence="1">Methylase</fullName>
    </submittedName>
</protein>
<dbReference type="Gene3D" id="3.40.50.150">
    <property type="entry name" value="Vaccinia Virus protein VP39"/>
    <property type="match status" value="1"/>
</dbReference>
<dbReference type="OrthoDB" id="5563826at2"/>
<dbReference type="AlphaFoldDB" id="A0A1B4XHL6"/>
<dbReference type="GO" id="GO:0032259">
    <property type="term" value="P:methylation"/>
    <property type="evidence" value="ECO:0007669"/>
    <property type="project" value="UniProtKB-KW"/>
</dbReference>
<dbReference type="InterPro" id="IPR010342">
    <property type="entry name" value="DUF938"/>
</dbReference>
<dbReference type="Pfam" id="PF06080">
    <property type="entry name" value="DUF938"/>
    <property type="match status" value="1"/>
</dbReference>
<dbReference type="EMBL" id="AP014879">
    <property type="protein sequence ID" value="BAV34294.1"/>
    <property type="molecule type" value="Genomic_DNA"/>
</dbReference>
<evidence type="ECO:0000313" key="2">
    <source>
        <dbReference type="Proteomes" id="UP000243180"/>
    </source>
</evidence>
<dbReference type="Proteomes" id="UP000243180">
    <property type="component" value="Chromosome"/>
</dbReference>
<gene>
    <name evidence="1" type="ORF">SCL_2003</name>
</gene>